<evidence type="ECO:0000313" key="1">
    <source>
        <dbReference type="EMBL" id="AFL69664.1"/>
    </source>
</evidence>
<keyword evidence="2" id="KW-1185">Reference proteome</keyword>
<dbReference type="STRING" id="760154.Sulba_2397"/>
<dbReference type="KEGG" id="sba:Sulba_2397"/>
<name>I3Y0E0_SULBS</name>
<proteinExistence type="predicted"/>
<accession>I3Y0E0</accession>
<dbReference type="RefSeq" id="WP_014770527.1">
    <property type="nucleotide sequence ID" value="NC_018002.1"/>
</dbReference>
<evidence type="ECO:0000313" key="2">
    <source>
        <dbReference type="Proteomes" id="UP000006176"/>
    </source>
</evidence>
<dbReference type="PATRIC" id="fig|760154.4.peg.2394"/>
<dbReference type="EMBL" id="CP003333">
    <property type="protein sequence ID" value="AFL69664.1"/>
    <property type="molecule type" value="Genomic_DNA"/>
</dbReference>
<protein>
    <submittedName>
        <fullName evidence="1">Uncharacterized protein</fullName>
    </submittedName>
</protein>
<organism evidence="1 2">
    <name type="scientific">Sulfurospirillum barnesii (strain ATCC 700032 / DSM 10660 / SES-3)</name>
    <dbReference type="NCBI Taxonomy" id="760154"/>
    <lineage>
        <taxon>Bacteria</taxon>
        <taxon>Pseudomonadati</taxon>
        <taxon>Campylobacterota</taxon>
        <taxon>Epsilonproteobacteria</taxon>
        <taxon>Campylobacterales</taxon>
        <taxon>Sulfurospirillaceae</taxon>
        <taxon>Sulfurospirillum</taxon>
    </lineage>
</organism>
<dbReference type="AlphaFoldDB" id="I3Y0E0"/>
<dbReference type="HOGENOM" id="CLU_2235183_0_0_7"/>
<reference evidence="1 2" key="1">
    <citation type="submission" date="2012-06" db="EMBL/GenBank/DDBJ databases">
        <title>Complete sequence of Sulfurospirillum barnesii SES-3.</title>
        <authorList>
            <consortium name="US DOE Joint Genome Institute"/>
            <person name="Lucas S."/>
            <person name="Han J."/>
            <person name="Lapidus A."/>
            <person name="Cheng J.-F."/>
            <person name="Goodwin L."/>
            <person name="Pitluck S."/>
            <person name="Peters L."/>
            <person name="Ovchinnikova G."/>
            <person name="Lu M."/>
            <person name="Detter J.C."/>
            <person name="Han C."/>
            <person name="Tapia R."/>
            <person name="Land M."/>
            <person name="Hauser L."/>
            <person name="Kyrpides N."/>
            <person name="Ivanova N."/>
            <person name="Pagani I."/>
            <person name="Stolz J."/>
            <person name="Arkin A."/>
            <person name="Dehal P."/>
            <person name="Oremland R."/>
            <person name="Saltikov C."/>
            <person name="Basu P."/>
            <person name="Hollibaugh J."/>
            <person name="Newman D."/>
            <person name="Stolyar S."/>
            <person name="Hazen T."/>
            <person name="Woyke T."/>
        </authorList>
    </citation>
    <scope>NUCLEOTIDE SEQUENCE [LARGE SCALE GENOMIC DNA]</scope>
    <source>
        <strain evidence="2">ATCC 700032 / DSM 10660 / SES-3</strain>
    </source>
</reference>
<gene>
    <name evidence="1" type="ordered locus">Sulba_2397</name>
</gene>
<dbReference type="Proteomes" id="UP000006176">
    <property type="component" value="Chromosome"/>
</dbReference>
<sequence length="105" mass="12277">MEDLKNKVILVSIRTILEDGTEAKEVYFGKIISYNLNTVCVTKQNNNEEITLPYFEDLFEHAEEGFYELEDGSTCENPDYIARFVKYVNEATFEKFQDCNQPTRD</sequence>
<dbReference type="OrthoDB" id="9255715at2"/>